<dbReference type="InterPro" id="IPR020904">
    <property type="entry name" value="Sc_DH/Rdtase_CS"/>
</dbReference>
<dbReference type="PANTHER" id="PTHR43544:SF7">
    <property type="entry name" value="NADB-LER2"/>
    <property type="match status" value="1"/>
</dbReference>
<keyword evidence="2" id="KW-0560">Oxidoreductase</keyword>
<dbReference type="Proteomes" id="UP001595478">
    <property type="component" value="Unassembled WGS sequence"/>
</dbReference>
<evidence type="ECO:0000313" key="3">
    <source>
        <dbReference type="EMBL" id="MFC3120701.1"/>
    </source>
</evidence>
<comment type="caution">
    <text evidence="3">The sequence shown here is derived from an EMBL/GenBank/DDBJ whole genome shotgun (WGS) entry which is preliminary data.</text>
</comment>
<reference evidence="4" key="1">
    <citation type="journal article" date="2019" name="Int. J. Syst. Evol. Microbiol.">
        <title>The Global Catalogue of Microorganisms (GCM) 10K type strain sequencing project: providing services to taxonomists for standard genome sequencing and annotation.</title>
        <authorList>
            <consortium name="The Broad Institute Genomics Platform"/>
            <consortium name="The Broad Institute Genome Sequencing Center for Infectious Disease"/>
            <person name="Wu L."/>
            <person name="Ma J."/>
        </authorList>
    </citation>
    <scope>NUCLEOTIDE SEQUENCE [LARGE SCALE GENOMIC DNA]</scope>
    <source>
        <strain evidence="4">KCTC 52473</strain>
    </source>
</reference>
<dbReference type="InterPro" id="IPR036291">
    <property type="entry name" value="NAD(P)-bd_dom_sf"/>
</dbReference>
<keyword evidence="4" id="KW-1185">Reference proteome</keyword>
<dbReference type="PANTHER" id="PTHR43544">
    <property type="entry name" value="SHORT-CHAIN DEHYDROGENASE/REDUCTASE"/>
    <property type="match status" value="1"/>
</dbReference>
<dbReference type="SUPFAM" id="SSF51735">
    <property type="entry name" value="NAD(P)-binding Rossmann-fold domains"/>
    <property type="match status" value="1"/>
</dbReference>
<organism evidence="3 4">
    <name type="scientific">Agaribacter flavus</name>
    <dbReference type="NCBI Taxonomy" id="1902781"/>
    <lineage>
        <taxon>Bacteria</taxon>
        <taxon>Pseudomonadati</taxon>
        <taxon>Pseudomonadota</taxon>
        <taxon>Gammaproteobacteria</taxon>
        <taxon>Alteromonadales</taxon>
        <taxon>Alteromonadaceae</taxon>
        <taxon>Agaribacter</taxon>
    </lineage>
</organism>
<dbReference type="Gene3D" id="3.40.50.720">
    <property type="entry name" value="NAD(P)-binding Rossmann-like Domain"/>
    <property type="match status" value="1"/>
</dbReference>
<dbReference type="RefSeq" id="WP_376918831.1">
    <property type="nucleotide sequence ID" value="NZ_JBHRSW010000005.1"/>
</dbReference>
<dbReference type="Pfam" id="PF00106">
    <property type="entry name" value="adh_short"/>
    <property type="match status" value="1"/>
</dbReference>
<keyword evidence="1" id="KW-0521">NADP</keyword>
<protein>
    <submittedName>
        <fullName evidence="3">SDR family NAD(P)-dependent oxidoreductase</fullName>
    </submittedName>
</protein>
<dbReference type="EMBL" id="JBHRSW010000005">
    <property type="protein sequence ID" value="MFC3120701.1"/>
    <property type="molecule type" value="Genomic_DNA"/>
</dbReference>
<dbReference type="PROSITE" id="PS00061">
    <property type="entry name" value="ADH_SHORT"/>
    <property type="match status" value="1"/>
</dbReference>
<proteinExistence type="predicted"/>
<gene>
    <name evidence="3" type="ORF">ACFOHL_03640</name>
</gene>
<evidence type="ECO:0000313" key="4">
    <source>
        <dbReference type="Proteomes" id="UP001595478"/>
    </source>
</evidence>
<evidence type="ECO:0000256" key="2">
    <source>
        <dbReference type="ARBA" id="ARBA00023002"/>
    </source>
</evidence>
<accession>A0ABV7FQH2</accession>
<dbReference type="InterPro" id="IPR051468">
    <property type="entry name" value="Fungal_SecMetab_SDRs"/>
</dbReference>
<dbReference type="InterPro" id="IPR002347">
    <property type="entry name" value="SDR_fam"/>
</dbReference>
<sequence>MHNNKTVLVTGGNRGIGLGLVSACLNQSYTVACTCRDQTALPQELQQHIGKSLFVFTLDVLQDSSIKAFANTIKEKGIVFDYIINSAGISIDEAYGNWSHEVFMHSFAVNAVGPAILIQALHNNLTNGVKVVNLSSGLASISSVQNGQDMYTAYAMSKAAINMLTKQLSHILCDKQATVVSLNPGWVKTDMGGANATDTVDYACAKMLALIEQLRTADTGHFIDYDKLEIQF</sequence>
<evidence type="ECO:0000256" key="1">
    <source>
        <dbReference type="ARBA" id="ARBA00022857"/>
    </source>
</evidence>
<name>A0ABV7FQH2_9ALTE</name>
<dbReference type="PRINTS" id="PR00081">
    <property type="entry name" value="GDHRDH"/>
</dbReference>